<evidence type="ECO:0000256" key="4">
    <source>
        <dbReference type="ARBA" id="ARBA00022679"/>
    </source>
</evidence>
<dbReference type="GO" id="GO:0006646">
    <property type="term" value="P:phosphatidylethanolamine biosynthetic process"/>
    <property type="evidence" value="ECO:0007669"/>
    <property type="project" value="UniProtKB-UniPathway"/>
</dbReference>
<dbReference type="VEuPathDB" id="VectorBase:ISCP_018918"/>
<evidence type="ECO:0000256" key="7">
    <source>
        <dbReference type="ARBA" id="ARBA00023209"/>
    </source>
</evidence>
<evidence type="ECO:0000259" key="12">
    <source>
        <dbReference type="Pfam" id="PF01467"/>
    </source>
</evidence>
<evidence type="ECO:0000256" key="11">
    <source>
        <dbReference type="ARBA" id="ARBA00031473"/>
    </source>
</evidence>
<dbReference type="OrthoDB" id="40021at2759"/>
<dbReference type="InterPro" id="IPR014729">
    <property type="entry name" value="Rossmann-like_a/b/a_fold"/>
</dbReference>
<evidence type="ECO:0000256" key="6">
    <source>
        <dbReference type="ARBA" id="ARBA00023098"/>
    </source>
</evidence>
<proteinExistence type="inferred from homology"/>
<comment type="pathway">
    <text evidence="9">Phospholipid metabolism; phosphatidylethanolamine biosynthesis; phosphatidylethanolamine from ethanolamine: step 2/3.</text>
</comment>
<dbReference type="AlphaFoldDB" id="A0A4D5S7E6"/>
<keyword evidence="7" id="KW-0594">Phospholipid biosynthesis</keyword>
<comment type="similarity">
    <text evidence="2">Belongs to the cytidylyltransferase family.</text>
</comment>
<evidence type="ECO:0000256" key="5">
    <source>
        <dbReference type="ARBA" id="ARBA00022695"/>
    </source>
</evidence>
<sequence>MSGDSSDDKLVRVWCDGCYDMVHFGHANQLRQAKAMGDYLVVGVHTDEEIQNHKGPPVFTQQERYKMVRAIKWVDEVVEGAPYVTSLETMDKYKCNFCVHGDDITVDASGEDTYRYVKESGRYKECRRTAGISTTDLVGRMLLMTKQHHHRGAKEYGVDKEHAGNISKDSTTHSPWTGISQFLPTTQKIIQFAEGKEPKSTDKIVYVAGAFDLFHVGYLDFLEKAKAEGDYLIVGLHTDPVVNRYKGYNYPIMNLHERVLSVLACKYVNEVVIGAPYSVSADLMDHFRVHIVCHGMTPIMQDVDGSDPYAEPKRLGKFKTLDSGNSLTTHDLVQRIIRNRLLFEARNFEKERKEVAIYDAWLATRPPNHNGESNSTSG</sequence>
<evidence type="ECO:0000313" key="13">
    <source>
        <dbReference type="EMBL" id="MOY43777.1"/>
    </source>
</evidence>
<feature type="domain" description="Cytidyltransferase-like" evidence="12">
    <location>
        <begin position="207"/>
        <end position="301"/>
    </location>
</feature>
<dbReference type="VEuPathDB" id="VectorBase:ISCW023586"/>
<dbReference type="UniPathway" id="UPA00558">
    <property type="reaction ID" value="UER00742"/>
</dbReference>
<dbReference type="PANTHER" id="PTHR45780:SF2">
    <property type="entry name" value="ETHANOLAMINE-PHOSPHATE CYTIDYLYLTRANSFERASE"/>
    <property type="match status" value="1"/>
</dbReference>
<dbReference type="GeneID" id="8041206"/>
<dbReference type="InterPro" id="IPR004821">
    <property type="entry name" value="Cyt_trans-like"/>
</dbReference>
<evidence type="ECO:0000256" key="3">
    <source>
        <dbReference type="ARBA" id="ARBA00022516"/>
    </source>
</evidence>
<keyword evidence="6" id="KW-0443">Lipid metabolism</keyword>
<dbReference type="EMBL" id="GHJT01009806">
    <property type="protein sequence ID" value="MOY43777.1"/>
    <property type="molecule type" value="Transcribed_RNA"/>
</dbReference>
<dbReference type="NCBIfam" id="TIGR00125">
    <property type="entry name" value="cyt_tran_rel"/>
    <property type="match status" value="2"/>
</dbReference>
<dbReference type="CTD" id="34716"/>
<dbReference type="InterPro" id="IPR041723">
    <property type="entry name" value="CCT"/>
</dbReference>
<evidence type="ECO:0000256" key="8">
    <source>
        <dbReference type="ARBA" id="ARBA00023264"/>
    </source>
</evidence>
<dbReference type="InterPro" id="IPR044608">
    <property type="entry name" value="Ect1/PCYT2"/>
</dbReference>
<dbReference type="Gene3D" id="3.40.50.620">
    <property type="entry name" value="HUPs"/>
    <property type="match status" value="2"/>
</dbReference>
<feature type="non-terminal residue" evidence="13">
    <location>
        <position position="378"/>
    </location>
</feature>
<protein>
    <recommendedName>
        <fullName evidence="10">ethanolamine-phosphate cytidylyltransferase</fullName>
        <ecNumber evidence="10">2.7.7.14</ecNumber>
    </recommendedName>
    <alternativeName>
        <fullName evidence="11">CTP:phosphoethanolamine cytidylyltransferase</fullName>
    </alternativeName>
</protein>
<keyword evidence="5 13" id="KW-0548">Nucleotidyltransferase</keyword>
<feature type="domain" description="Cytidyltransferase-like" evidence="12">
    <location>
        <begin position="14"/>
        <end position="138"/>
    </location>
</feature>
<keyword evidence="4 13" id="KW-0808">Transferase</keyword>
<evidence type="ECO:0000256" key="10">
    <source>
        <dbReference type="ARBA" id="ARBA00024221"/>
    </source>
</evidence>
<keyword evidence="8" id="KW-1208">Phospholipid metabolism</keyword>
<keyword evidence="3" id="KW-0444">Lipid biosynthesis</keyword>
<dbReference type="KEGG" id="isc:8041206"/>
<reference evidence="13" key="1">
    <citation type="submission" date="2019-04" db="EMBL/GenBank/DDBJ databases">
        <title>An insight into the mialome of Ixodes scapularis.</title>
        <authorList>
            <person name="Ribeiro J.M."/>
            <person name="Mather T.N."/>
            <person name="Karim S."/>
        </authorList>
    </citation>
    <scope>NUCLEOTIDE SEQUENCE</scope>
</reference>
<dbReference type="Pfam" id="PF01467">
    <property type="entry name" value="CTP_transf_like"/>
    <property type="match status" value="2"/>
</dbReference>
<evidence type="ECO:0000256" key="2">
    <source>
        <dbReference type="ARBA" id="ARBA00010101"/>
    </source>
</evidence>
<dbReference type="RefSeq" id="XP_002414532.2">
    <property type="nucleotide sequence ID" value="XM_002414487.4"/>
</dbReference>
<organism evidence="13">
    <name type="scientific">Ixodes scapularis</name>
    <name type="common">Black-legged tick</name>
    <name type="synonym">Deer tick</name>
    <dbReference type="NCBI Taxonomy" id="6945"/>
    <lineage>
        <taxon>Eukaryota</taxon>
        <taxon>Metazoa</taxon>
        <taxon>Ecdysozoa</taxon>
        <taxon>Arthropoda</taxon>
        <taxon>Chelicerata</taxon>
        <taxon>Arachnida</taxon>
        <taxon>Acari</taxon>
        <taxon>Parasitiformes</taxon>
        <taxon>Ixodida</taxon>
        <taxon>Ixodoidea</taxon>
        <taxon>Ixodidae</taxon>
        <taxon>Ixodinae</taxon>
        <taxon>Ixodes</taxon>
    </lineage>
</organism>
<name>A0A4D5S7E6_IXOSC</name>
<dbReference type="VEuPathDB" id="VectorBase:ISCI023586"/>
<dbReference type="CDD" id="cd02173">
    <property type="entry name" value="ECT"/>
    <property type="match status" value="1"/>
</dbReference>
<dbReference type="SUPFAM" id="SSF52374">
    <property type="entry name" value="Nucleotidylyl transferase"/>
    <property type="match status" value="2"/>
</dbReference>
<dbReference type="FunFam" id="3.40.50.620:FF:000108">
    <property type="entry name" value="Ethanolamine-phosphate cytidylyltransferase isoform 2"/>
    <property type="match status" value="1"/>
</dbReference>
<accession>A0A4D5S7E6</accession>
<dbReference type="EC" id="2.7.7.14" evidence="10"/>
<comment type="pathway">
    <text evidence="1">Lipid metabolism.</text>
</comment>
<dbReference type="GO" id="GO:0004306">
    <property type="term" value="F:ethanolamine-phosphate cytidylyltransferase activity"/>
    <property type="evidence" value="ECO:0007669"/>
    <property type="project" value="UniProtKB-EC"/>
</dbReference>
<dbReference type="CDD" id="cd02174">
    <property type="entry name" value="CCT"/>
    <property type="match status" value="1"/>
</dbReference>
<evidence type="ECO:0000256" key="1">
    <source>
        <dbReference type="ARBA" id="ARBA00005189"/>
    </source>
</evidence>
<dbReference type="PANTHER" id="PTHR45780">
    <property type="entry name" value="ETHANOLAMINE-PHOSPHATE CYTIDYLYLTRANSFERASE"/>
    <property type="match status" value="1"/>
</dbReference>
<evidence type="ECO:0000256" key="9">
    <source>
        <dbReference type="ARBA" id="ARBA00024191"/>
    </source>
</evidence>